<evidence type="ECO:0000313" key="7">
    <source>
        <dbReference type="EMBL" id="RWS31423.1"/>
    </source>
</evidence>
<dbReference type="Pfam" id="PF21524">
    <property type="entry name" value="SAMD1_WH"/>
    <property type="match status" value="1"/>
</dbReference>
<sequence>MSENSEEKRRGEMILEAIDALRGRKARPDESRICQWLEKRYGLTKEEILGDIKHSVLHGFVLKVKYKDSISYRNPAKFNRIAFDELKTNLPLNATKRVLRTIRQLNKCSSSQTKGASMYRIMNSLHSSKQLLSYDEMSLERILKRAMQSGTVDQLPNGSYILAKPNVKAKKRKSCATPTMSATASSNSNDSCDVENAQSSESAKNVCKKKPTQGAVKRSRPISTRKKSLGPDFLEPSDLGLQYLQDTFEPKCDDCQSTDIDSETNIDGDENDDIADVGDGFGDFAKRDAKESISKDRKQMIINTIRQISNLKTSFSTDLMDLQPNLTPSPREWSIEDVYTFVGSIGYAEEALAFKDQCIDGVSLMLLTRNDVLTGLSMKLGPALKIYGHIKKLQYFCSQQD</sequence>
<dbReference type="GO" id="GO:0045892">
    <property type="term" value="P:negative regulation of DNA-templated transcription"/>
    <property type="evidence" value="ECO:0007669"/>
    <property type="project" value="TreeGrafter"/>
</dbReference>
<gene>
    <name evidence="7" type="ORF">B4U80_02353</name>
</gene>
<dbReference type="InterPro" id="IPR013761">
    <property type="entry name" value="SAM/pointed_sf"/>
</dbReference>
<organism evidence="7 8">
    <name type="scientific">Leptotrombidium deliense</name>
    <dbReference type="NCBI Taxonomy" id="299467"/>
    <lineage>
        <taxon>Eukaryota</taxon>
        <taxon>Metazoa</taxon>
        <taxon>Ecdysozoa</taxon>
        <taxon>Arthropoda</taxon>
        <taxon>Chelicerata</taxon>
        <taxon>Arachnida</taxon>
        <taxon>Acari</taxon>
        <taxon>Acariformes</taxon>
        <taxon>Trombidiformes</taxon>
        <taxon>Prostigmata</taxon>
        <taxon>Anystina</taxon>
        <taxon>Parasitengona</taxon>
        <taxon>Trombiculoidea</taxon>
        <taxon>Trombiculidae</taxon>
        <taxon>Leptotrombidium</taxon>
    </lineage>
</organism>
<evidence type="ECO:0000256" key="5">
    <source>
        <dbReference type="SAM" id="MobiDB-lite"/>
    </source>
</evidence>
<dbReference type="SUPFAM" id="SSF47769">
    <property type="entry name" value="SAM/Pointed domain"/>
    <property type="match status" value="1"/>
</dbReference>
<keyword evidence="8" id="KW-1185">Reference proteome</keyword>
<dbReference type="PANTHER" id="PTHR12247">
    <property type="entry name" value="POLYCOMB GROUP PROTEIN"/>
    <property type="match status" value="1"/>
</dbReference>
<dbReference type="Pfam" id="PF00536">
    <property type="entry name" value="SAM_1"/>
    <property type="match status" value="1"/>
</dbReference>
<accession>A0A443SV83</accession>
<dbReference type="Proteomes" id="UP000288716">
    <property type="component" value="Unassembled WGS sequence"/>
</dbReference>
<keyword evidence="2" id="KW-0597">Phosphoprotein</keyword>
<dbReference type="PANTHER" id="PTHR12247:SF139">
    <property type="entry name" value="ATHERIN-RELATED"/>
    <property type="match status" value="1"/>
</dbReference>
<feature type="compositionally biased region" description="Basic residues" evidence="5">
    <location>
        <begin position="206"/>
        <end position="228"/>
    </location>
</feature>
<comment type="subcellular location">
    <subcellularLocation>
        <location evidence="1">Nucleus</location>
    </subcellularLocation>
</comment>
<dbReference type="AlphaFoldDB" id="A0A443SV83"/>
<dbReference type="GO" id="GO:0042393">
    <property type="term" value="F:histone binding"/>
    <property type="evidence" value="ECO:0007669"/>
    <property type="project" value="TreeGrafter"/>
</dbReference>
<dbReference type="GO" id="GO:0003677">
    <property type="term" value="F:DNA binding"/>
    <property type="evidence" value="ECO:0007669"/>
    <property type="project" value="InterPro"/>
</dbReference>
<evidence type="ECO:0000256" key="1">
    <source>
        <dbReference type="ARBA" id="ARBA00004123"/>
    </source>
</evidence>
<evidence type="ECO:0000256" key="3">
    <source>
        <dbReference type="ARBA" id="ARBA00022853"/>
    </source>
</evidence>
<dbReference type="InterPro" id="IPR050548">
    <property type="entry name" value="PcG_chromatin_remod_factors"/>
</dbReference>
<feature type="domain" description="SAMD1-like winged helix (WH)" evidence="6">
    <location>
        <begin position="2"/>
        <end position="78"/>
    </location>
</feature>
<dbReference type="SMART" id="SM00454">
    <property type="entry name" value="SAM"/>
    <property type="match status" value="1"/>
</dbReference>
<dbReference type="InterPro" id="IPR048589">
    <property type="entry name" value="SAMD1-like_WH"/>
</dbReference>
<evidence type="ECO:0000313" key="8">
    <source>
        <dbReference type="Proteomes" id="UP000288716"/>
    </source>
</evidence>
<dbReference type="EMBL" id="NCKV01000166">
    <property type="protein sequence ID" value="RWS31423.1"/>
    <property type="molecule type" value="Genomic_DNA"/>
</dbReference>
<dbReference type="GO" id="GO:0005634">
    <property type="term" value="C:nucleus"/>
    <property type="evidence" value="ECO:0007669"/>
    <property type="project" value="UniProtKB-SubCell"/>
</dbReference>
<evidence type="ECO:0000256" key="2">
    <source>
        <dbReference type="ARBA" id="ARBA00022553"/>
    </source>
</evidence>
<dbReference type="GO" id="GO:0006325">
    <property type="term" value="P:chromatin organization"/>
    <property type="evidence" value="ECO:0007669"/>
    <property type="project" value="UniProtKB-KW"/>
</dbReference>
<evidence type="ECO:0000256" key="4">
    <source>
        <dbReference type="ARBA" id="ARBA00023242"/>
    </source>
</evidence>
<comment type="caution">
    <text evidence="7">The sequence shown here is derived from an EMBL/GenBank/DDBJ whole genome shotgun (WGS) entry which is preliminary data.</text>
</comment>
<proteinExistence type="predicted"/>
<dbReference type="InterPro" id="IPR001660">
    <property type="entry name" value="SAM"/>
</dbReference>
<dbReference type="OrthoDB" id="10004495at2759"/>
<dbReference type="GO" id="GO:0016740">
    <property type="term" value="F:transferase activity"/>
    <property type="evidence" value="ECO:0007669"/>
    <property type="project" value="UniProtKB-KW"/>
</dbReference>
<keyword evidence="4" id="KW-0539">Nucleus</keyword>
<reference evidence="7 8" key="1">
    <citation type="journal article" date="2018" name="Gigascience">
        <title>Genomes of trombidid mites reveal novel predicted allergens and laterally-transferred genes associated with secondary metabolism.</title>
        <authorList>
            <person name="Dong X."/>
            <person name="Chaisiri K."/>
            <person name="Xia D."/>
            <person name="Armstrong S.D."/>
            <person name="Fang Y."/>
            <person name="Donnelly M.J."/>
            <person name="Kadowaki T."/>
            <person name="McGarry J.W."/>
            <person name="Darby A.C."/>
            <person name="Makepeace B.L."/>
        </authorList>
    </citation>
    <scope>NUCLEOTIDE SEQUENCE [LARGE SCALE GENOMIC DNA]</scope>
    <source>
        <strain evidence="7">UoL-UT</strain>
    </source>
</reference>
<dbReference type="PROSITE" id="PS52014">
    <property type="entry name" value="SAMD1_WH"/>
    <property type="match status" value="1"/>
</dbReference>
<evidence type="ECO:0000259" key="6">
    <source>
        <dbReference type="PROSITE" id="PS52014"/>
    </source>
</evidence>
<keyword evidence="7" id="KW-0808">Transferase</keyword>
<feature type="region of interest" description="Disordered" evidence="5">
    <location>
        <begin position="179"/>
        <end position="234"/>
    </location>
</feature>
<name>A0A443SV83_9ACAR</name>
<dbReference type="GO" id="GO:0003682">
    <property type="term" value="F:chromatin binding"/>
    <property type="evidence" value="ECO:0007669"/>
    <property type="project" value="TreeGrafter"/>
</dbReference>
<keyword evidence="3" id="KW-0156">Chromatin regulator</keyword>
<dbReference type="STRING" id="299467.A0A443SV83"/>
<protein>
    <submittedName>
        <fullName evidence="7">Histone acetyltransferase KAT6B-like protein</fullName>
    </submittedName>
</protein>
<feature type="compositionally biased region" description="Polar residues" evidence="5">
    <location>
        <begin position="179"/>
        <end position="203"/>
    </location>
</feature>
<dbReference type="Gene3D" id="1.10.150.50">
    <property type="entry name" value="Transcription Factor, Ets-1"/>
    <property type="match status" value="1"/>
</dbReference>
<dbReference type="VEuPathDB" id="VectorBase:LDEU000616"/>